<dbReference type="Proteomes" id="UP000663879">
    <property type="component" value="Unassembled WGS sequence"/>
</dbReference>
<dbReference type="PANTHER" id="PTHR11267">
    <property type="entry name" value="T-BOX PROTEIN-RELATED"/>
    <property type="match status" value="1"/>
</dbReference>
<comment type="caution">
    <text evidence="6">Lacks conserved residue(s) required for the propagation of feature annotation.</text>
</comment>
<dbReference type="OrthoDB" id="7442607at2759"/>
<dbReference type="SUPFAM" id="SSF49417">
    <property type="entry name" value="p53-like transcription factors"/>
    <property type="match status" value="2"/>
</dbReference>
<accession>A0A813P3C7</accession>
<proteinExistence type="predicted"/>
<dbReference type="PRINTS" id="PR00937">
    <property type="entry name" value="TBOX"/>
</dbReference>
<evidence type="ECO:0000256" key="3">
    <source>
        <dbReference type="ARBA" id="ARBA00023125"/>
    </source>
</evidence>
<evidence type="ECO:0000259" key="8">
    <source>
        <dbReference type="PROSITE" id="PS50252"/>
    </source>
</evidence>
<dbReference type="InterPro" id="IPR008967">
    <property type="entry name" value="p53-like_TF_DNA-bd_sf"/>
</dbReference>
<gene>
    <name evidence="9" type="ORF">OXX778_LOCUS3697</name>
</gene>
<feature type="region of interest" description="Disordered" evidence="7">
    <location>
        <begin position="55"/>
        <end position="81"/>
    </location>
</feature>
<feature type="region of interest" description="Disordered" evidence="7">
    <location>
        <begin position="530"/>
        <end position="572"/>
    </location>
</feature>
<reference evidence="9" key="1">
    <citation type="submission" date="2021-02" db="EMBL/GenBank/DDBJ databases">
        <authorList>
            <person name="Nowell W R."/>
        </authorList>
    </citation>
    <scope>NUCLEOTIDE SEQUENCE</scope>
    <source>
        <strain evidence="9">Ploen Becks lab</strain>
    </source>
</reference>
<dbReference type="CDD" id="cd20187">
    <property type="entry name" value="T-box_TBX1_10-like"/>
    <property type="match status" value="1"/>
</dbReference>
<comment type="caution">
    <text evidence="9">The sequence shown here is derived from an EMBL/GenBank/DDBJ whole genome shotgun (WGS) entry which is preliminary data.</text>
</comment>
<sequence>MNKVLLEESNSSSSIIPQTYSLNNNYSIASLVVEQRDMSSAYLNLKSELQLDGQSNFSPNSDLRSNDDVTNAKNNSLNLDDSKNFVNPDAFGSIGSSYLGQNSNQANSSEKYLHPKLASIKVQIESKSLWDEFDQLGTEMIVTKAGRRMFPTFQVKISDMDMNSDYMLMMDFMPLDDKRYRYAFYSSSWVIAGKADPHLPGRIHVHPDSPQKGSQWMKNVVTFDKLKLTNNLMDDNGHIILNSMHRYQPRFHIVYLGEHGSHYSSLASGSSGSKSKASKQAAMVNLATSALASSCSPQDGDLGQLKTNRKSNSSLNMANSEYQNYRTFIFSETKFIAVTAYQNHRITQLKIASNPFAKGFRDCDPEDCVAEVLNQLNQSPNQRALLRNQRSLVNSTPNNSSNSNSNAATSALSILNAVAAAAVNGRQSHSSFLAESQISPSSIQEHALHSQMSSPNGTLNGFAQNDYVLSSASSESSTSSLNYHSDAAAYSAAAAAAAAAAVYSQLDNPFCQAYNPINYQSSSNLTNQNYNLGNSSSLKIQSKSSGSQRHNPYSRSSNNNNSSSISNTDNESQNASVNAAAAILSTLGGAAAYTSANNHPSVQNSYSAALYYHPYYTHHYLNNHPNVTNYTSNPIADLNSNLNVQKN</sequence>
<dbReference type="PANTHER" id="PTHR11267:SF195">
    <property type="entry name" value="OPTOMOTOR-BLIND-RELATED-GENE-1, ISOFORM A"/>
    <property type="match status" value="1"/>
</dbReference>
<evidence type="ECO:0000256" key="4">
    <source>
        <dbReference type="ARBA" id="ARBA00023163"/>
    </source>
</evidence>
<dbReference type="InterPro" id="IPR001699">
    <property type="entry name" value="TF_T-box"/>
</dbReference>
<dbReference type="InterPro" id="IPR018186">
    <property type="entry name" value="TF_T-box_CS"/>
</dbReference>
<dbReference type="GO" id="GO:0001708">
    <property type="term" value="P:cell fate specification"/>
    <property type="evidence" value="ECO:0007669"/>
    <property type="project" value="TreeGrafter"/>
</dbReference>
<evidence type="ECO:0000313" key="9">
    <source>
        <dbReference type="EMBL" id="CAF0746794.1"/>
    </source>
</evidence>
<evidence type="ECO:0000256" key="1">
    <source>
        <dbReference type="ARBA" id="ARBA00004123"/>
    </source>
</evidence>
<dbReference type="InterPro" id="IPR046360">
    <property type="entry name" value="T-box_DNA-bd"/>
</dbReference>
<keyword evidence="5 6" id="KW-0539">Nucleus</keyword>
<keyword evidence="4" id="KW-0804">Transcription</keyword>
<organism evidence="9 10">
    <name type="scientific">Brachionus calyciflorus</name>
    <dbReference type="NCBI Taxonomy" id="104777"/>
    <lineage>
        <taxon>Eukaryota</taxon>
        <taxon>Metazoa</taxon>
        <taxon>Spiralia</taxon>
        <taxon>Gnathifera</taxon>
        <taxon>Rotifera</taxon>
        <taxon>Eurotatoria</taxon>
        <taxon>Monogononta</taxon>
        <taxon>Pseudotrocha</taxon>
        <taxon>Ploima</taxon>
        <taxon>Brachionidae</taxon>
        <taxon>Brachionus</taxon>
    </lineage>
</organism>
<evidence type="ECO:0000256" key="5">
    <source>
        <dbReference type="ARBA" id="ARBA00023242"/>
    </source>
</evidence>
<keyword evidence="2" id="KW-0805">Transcription regulation</keyword>
<dbReference type="GO" id="GO:0000785">
    <property type="term" value="C:chromatin"/>
    <property type="evidence" value="ECO:0007669"/>
    <property type="project" value="TreeGrafter"/>
</dbReference>
<evidence type="ECO:0000313" key="10">
    <source>
        <dbReference type="Proteomes" id="UP000663879"/>
    </source>
</evidence>
<dbReference type="AlphaFoldDB" id="A0A813P3C7"/>
<dbReference type="GO" id="GO:0000978">
    <property type="term" value="F:RNA polymerase II cis-regulatory region sequence-specific DNA binding"/>
    <property type="evidence" value="ECO:0007669"/>
    <property type="project" value="InterPro"/>
</dbReference>
<feature type="domain" description="T-box" evidence="8">
    <location>
        <begin position="124"/>
        <end position="362"/>
    </location>
</feature>
<name>A0A813P3C7_9BILA</name>
<dbReference type="GO" id="GO:0045893">
    <property type="term" value="P:positive regulation of DNA-templated transcription"/>
    <property type="evidence" value="ECO:0007669"/>
    <property type="project" value="InterPro"/>
</dbReference>
<comment type="subcellular location">
    <subcellularLocation>
        <location evidence="1 6">Nucleus</location>
    </subcellularLocation>
</comment>
<dbReference type="EMBL" id="CAJNOC010000334">
    <property type="protein sequence ID" value="CAF0746794.1"/>
    <property type="molecule type" value="Genomic_DNA"/>
</dbReference>
<evidence type="ECO:0000256" key="6">
    <source>
        <dbReference type="PROSITE-ProRule" id="PRU00201"/>
    </source>
</evidence>
<dbReference type="PROSITE" id="PS50252">
    <property type="entry name" value="TBOX_3"/>
    <property type="match status" value="1"/>
</dbReference>
<keyword evidence="10" id="KW-1185">Reference proteome</keyword>
<dbReference type="Gene3D" id="2.60.40.820">
    <property type="entry name" value="Transcription factor, T-box"/>
    <property type="match status" value="1"/>
</dbReference>
<protein>
    <recommendedName>
        <fullName evidence="8">T-box domain-containing protein</fullName>
    </recommendedName>
</protein>
<dbReference type="SMART" id="SM00425">
    <property type="entry name" value="TBOX"/>
    <property type="match status" value="1"/>
</dbReference>
<evidence type="ECO:0000256" key="7">
    <source>
        <dbReference type="SAM" id="MobiDB-lite"/>
    </source>
</evidence>
<dbReference type="PROSITE" id="PS01283">
    <property type="entry name" value="TBOX_1"/>
    <property type="match status" value="1"/>
</dbReference>
<feature type="compositionally biased region" description="Low complexity" evidence="7">
    <location>
        <begin position="535"/>
        <end position="572"/>
    </location>
</feature>
<dbReference type="PROSITE" id="PS01264">
    <property type="entry name" value="TBOX_2"/>
    <property type="match status" value="1"/>
</dbReference>
<feature type="compositionally biased region" description="Polar residues" evidence="7">
    <location>
        <begin position="55"/>
        <end position="79"/>
    </location>
</feature>
<dbReference type="GO" id="GO:0000981">
    <property type="term" value="F:DNA-binding transcription factor activity, RNA polymerase II-specific"/>
    <property type="evidence" value="ECO:0007669"/>
    <property type="project" value="TreeGrafter"/>
</dbReference>
<dbReference type="GO" id="GO:0005634">
    <property type="term" value="C:nucleus"/>
    <property type="evidence" value="ECO:0007669"/>
    <property type="project" value="UniProtKB-SubCell"/>
</dbReference>
<evidence type="ECO:0000256" key="2">
    <source>
        <dbReference type="ARBA" id="ARBA00023015"/>
    </source>
</evidence>
<dbReference type="InterPro" id="IPR036960">
    <property type="entry name" value="T-box_sf"/>
</dbReference>
<dbReference type="Pfam" id="PF00907">
    <property type="entry name" value="T-box"/>
    <property type="match status" value="2"/>
</dbReference>
<keyword evidence="3 6" id="KW-0238">DNA-binding</keyword>